<dbReference type="InterPro" id="IPR010998">
    <property type="entry name" value="Integrase_recombinase_N"/>
</dbReference>
<gene>
    <name evidence="4" type="ORF">C5O23_09065</name>
</gene>
<dbReference type="Proteomes" id="UP000244905">
    <property type="component" value="Unassembled WGS sequence"/>
</dbReference>
<dbReference type="Gene3D" id="1.10.443.10">
    <property type="entry name" value="Intergrase catalytic core"/>
    <property type="match status" value="1"/>
</dbReference>
<organism evidence="4 5">
    <name type="scientific">Duncaniella muris</name>
    <dbReference type="NCBI Taxonomy" id="2094150"/>
    <lineage>
        <taxon>Bacteria</taxon>
        <taxon>Pseudomonadati</taxon>
        <taxon>Bacteroidota</taxon>
        <taxon>Bacteroidia</taxon>
        <taxon>Bacteroidales</taxon>
        <taxon>Muribaculaceae</taxon>
        <taxon>Duncaniella</taxon>
    </lineage>
</organism>
<dbReference type="InterPro" id="IPR011010">
    <property type="entry name" value="DNA_brk_join_enz"/>
</dbReference>
<name>A0A2V1IKA7_9BACT</name>
<keyword evidence="1" id="KW-0238">DNA-binding</keyword>
<protein>
    <submittedName>
        <fullName evidence="4">Transposase</fullName>
    </submittedName>
</protein>
<dbReference type="RefSeq" id="WP_107032623.1">
    <property type="nucleotide sequence ID" value="NZ_PUEC01000019.1"/>
</dbReference>
<dbReference type="EMBL" id="PUEC01000019">
    <property type="protein sequence ID" value="PWB01689.1"/>
    <property type="molecule type" value="Genomic_DNA"/>
</dbReference>
<evidence type="ECO:0000313" key="4">
    <source>
        <dbReference type="EMBL" id="PWB01689.1"/>
    </source>
</evidence>
<dbReference type="PANTHER" id="PTHR30349:SF64">
    <property type="entry name" value="PROPHAGE INTEGRASE INTD-RELATED"/>
    <property type="match status" value="1"/>
</dbReference>
<dbReference type="InterPro" id="IPR025269">
    <property type="entry name" value="SAM-like_dom"/>
</dbReference>
<feature type="domain" description="Phage integrase SAM-like" evidence="3">
    <location>
        <begin position="103"/>
        <end position="191"/>
    </location>
</feature>
<proteinExistence type="predicted"/>
<dbReference type="GO" id="GO:0015074">
    <property type="term" value="P:DNA integration"/>
    <property type="evidence" value="ECO:0007669"/>
    <property type="project" value="InterPro"/>
</dbReference>
<dbReference type="GO" id="GO:0006310">
    <property type="term" value="P:DNA recombination"/>
    <property type="evidence" value="ECO:0007669"/>
    <property type="project" value="UniProtKB-KW"/>
</dbReference>
<dbReference type="InterPro" id="IPR013762">
    <property type="entry name" value="Integrase-like_cat_sf"/>
</dbReference>
<keyword evidence="2" id="KW-0233">DNA recombination</keyword>
<dbReference type="Gene3D" id="1.10.150.130">
    <property type="match status" value="1"/>
</dbReference>
<accession>A0A2V1IKA7</accession>
<dbReference type="GO" id="GO:0003677">
    <property type="term" value="F:DNA binding"/>
    <property type="evidence" value="ECO:0007669"/>
    <property type="project" value="UniProtKB-KW"/>
</dbReference>
<dbReference type="Pfam" id="PF13102">
    <property type="entry name" value="Phage_int_SAM_5"/>
    <property type="match status" value="1"/>
</dbReference>
<keyword evidence="5" id="KW-1185">Reference proteome</keyword>
<reference evidence="5" key="1">
    <citation type="submission" date="2018-02" db="EMBL/GenBank/DDBJ databases">
        <authorList>
            <person name="Clavel T."/>
            <person name="Strowig T."/>
        </authorList>
    </citation>
    <scope>NUCLEOTIDE SEQUENCE [LARGE SCALE GENOMIC DNA]</scope>
    <source>
        <strain evidence="5">DSM 103720</strain>
    </source>
</reference>
<dbReference type="SUPFAM" id="SSF56349">
    <property type="entry name" value="DNA breaking-rejoining enzymes"/>
    <property type="match status" value="1"/>
</dbReference>
<sequence>MATFKAEVYAHQKKADGTYNIKIRVTQNMRKKYLSTPWYVTREDLTRSLKLKNQKYVDLTDDLIKKYRSRCDRVGEAIKSMTVEQVVEIITRDTQEVFDLDIVAYGRAYAKQLENEGRIGTARTYNVAINSLVRYVERENISIKEITVKLINDWILWLQKLPARKNRERGERAQSLYPSVLRAIHNKAKAEFNDEDAGIIRIPLSPFKKVTIPKVPITRKRALTIDQLQALIAHPYTMIMQPGTNRHNLAKDVFMLSYLLLGMNEADLYTCTDCKGGRLTYQRAKTRSRRSDKAEISIKIEPEAKALLEKYKDPTGERVFNFHRLYASIDTFTAAINKGLKVIGKALQIDDLEFYAARHTWATIALNDAGVDKYTVHAALNHVDDSMKVTDIYLRKSWDPIDKANRAVLDLIPTSYDVKEERYLPKQK</sequence>
<dbReference type="AlphaFoldDB" id="A0A2V1IKA7"/>
<evidence type="ECO:0000313" key="5">
    <source>
        <dbReference type="Proteomes" id="UP000244905"/>
    </source>
</evidence>
<evidence type="ECO:0000256" key="1">
    <source>
        <dbReference type="ARBA" id="ARBA00023125"/>
    </source>
</evidence>
<dbReference type="GeneID" id="82526489"/>
<dbReference type="PANTHER" id="PTHR30349">
    <property type="entry name" value="PHAGE INTEGRASE-RELATED"/>
    <property type="match status" value="1"/>
</dbReference>
<evidence type="ECO:0000256" key="2">
    <source>
        <dbReference type="ARBA" id="ARBA00023172"/>
    </source>
</evidence>
<evidence type="ECO:0000259" key="3">
    <source>
        <dbReference type="Pfam" id="PF13102"/>
    </source>
</evidence>
<dbReference type="InterPro" id="IPR050090">
    <property type="entry name" value="Tyrosine_recombinase_XerCD"/>
</dbReference>
<comment type="caution">
    <text evidence="4">The sequence shown here is derived from an EMBL/GenBank/DDBJ whole genome shotgun (WGS) entry which is preliminary data.</text>
</comment>